<dbReference type="GO" id="GO:0003677">
    <property type="term" value="F:DNA binding"/>
    <property type="evidence" value="ECO:0007669"/>
    <property type="project" value="InterPro"/>
</dbReference>
<keyword evidence="1 3" id="KW-0547">Nucleotide-binding</keyword>
<dbReference type="Gene3D" id="3.40.50.300">
    <property type="entry name" value="P-loop containing nucleotide triphosphate hydrolases"/>
    <property type="match status" value="1"/>
</dbReference>
<feature type="binding site" evidence="3">
    <location>
        <begin position="192"/>
        <end position="199"/>
    </location>
    <ligand>
        <name>ATP</name>
        <dbReference type="ChEBI" id="CHEBI:30616"/>
    </ligand>
</feature>
<dbReference type="PANTHER" id="PTHR22683:SF1">
    <property type="entry name" value="TYPE VII SECRETION SYSTEM PROTEIN ESSC"/>
    <property type="match status" value="1"/>
</dbReference>
<evidence type="ECO:0000256" key="2">
    <source>
        <dbReference type="ARBA" id="ARBA00022840"/>
    </source>
</evidence>
<dbReference type="InterPro" id="IPR002543">
    <property type="entry name" value="FtsK_dom"/>
</dbReference>
<protein>
    <submittedName>
        <fullName evidence="6">Cell division protein FtsK</fullName>
    </submittedName>
</protein>
<dbReference type="Proteomes" id="UP000275076">
    <property type="component" value="Unassembled WGS sequence"/>
</dbReference>
<organism evidence="6 7">
    <name type="scientific">Salibacterium salarium</name>
    <dbReference type="NCBI Taxonomy" id="284579"/>
    <lineage>
        <taxon>Bacteria</taxon>
        <taxon>Bacillati</taxon>
        <taxon>Bacillota</taxon>
        <taxon>Bacilli</taxon>
        <taxon>Bacillales</taxon>
        <taxon>Bacillaceae</taxon>
    </lineage>
</organism>
<proteinExistence type="predicted"/>
<evidence type="ECO:0000256" key="3">
    <source>
        <dbReference type="PROSITE-ProRule" id="PRU00289"/>
    </source>
</evidence>
<dbReference type="InterPro" id="IPR050206">
    <property type="entry name" value="FtsK/SpoIIIE/SftA"/>
</dbReference>
<dbReference type="OrthoDB" id="2511091at2"/>
<name>A0A3R9QME6_9BACI</name>
<accession>A0A3R9QME6</accession>
<keyword evidence="2 3" id="KW-0067">ATP-binding</keyword>
<evidence type="ECO:0000313" key="6">
    <source>
        <dbReference type="EMBL" id="RSL29057.1"/>
    </source>
</evidence>
<comment type="caution">
    <text evidence="6">The sequence shown here is derived from an EMBL/GenBank/DDBJ whole genome shotgun (WGS) entry which is preliminary data.</text>
</comment>
<keyword evidence="6" id="KW-0131">Cell cycle</keyword>
<dbReference type="GO" id="GO:0005524">
    <property type="term" value="F:ATP binding"/>
    <property type="evidence" value="ECO:0007669"/>
    <property type="project" value="UniProtKB-UniRule"/>
</dbReference>
<sequence length="454" mass="50749">MIIELGSTLIMGGVAAFAQTKGSGGLSLSDHEKIRRIFANCNLVVREGGQTKTIRIHARRRIKDGMEYVYQLPLGLSYERVRECLPVIQDGLNTKQTLDVVDFEALRDLRLDRTILRQLQALIRRERHRKEVTADFDGMLRLRVHNRPLTEFYEYDDELLAKCNGWQVPVGMARDGLLWNDFEKYPHIIVAGATDKGKSVFLKNVITTIIGNKPTDASFTLIDLKDGMGFARFQDCTQVFGDVAKDPTEAVEALRKVKQYVTAKNEKHRGNGYEDVKEAGDPARHFVIIDEAAELSSAGETDKETKKALVEAESLIKYIGRCGRSAGVRLVYATQYPTNETLPSQVRQNISARVCFKLETNRASLAALDESGAEDLPATKGRAIYRNADGKTIVQTPYIDNQYIAEKITPHVNIRARNNQTEGERANGGSSDQRNSAARTGGTHTIQFEETRLS</sequence>
<dbReference type="EMBL" id="RBVX01000100">
    <property type="protein sequence ID" value="RSL29057.1"/>
    <property type="molecule type" value="Genomic_DNA"/>
</dbReference>
<feature type="region of interest" description="Disordered" evidence="4">
    <location>
        <begin position="417"/>
        <end position="454"/>
    </location>
</feature>
<keyword evidence="7" id="KW-1185">Reference proteome</keyword>
<feature type="domain" description="FtsK" evidence="5">
    <location>
        <begin position="174"/>
        <end position="365"/>
    </location>
</feature>
<dbReference type="Pfam" id="PF01580">
    <property type="entry name" value="FtsK_SpoIIIE"/>
    <property type="match status" value="1"/>
</dbReference>
<evidence type="ECO:0000313" key="7">
    <source>
        <dbReference type="Proteomes" id="UP000275076"/>
    </source>
</evidence>
<dbReference type="InterPro" id="IPR027417">
    <property type="entry name" value="P-loop_NTPase"/>
</dbReference>
<dbReference type="SUPFAM" id="SSF52540">
    <property type="entry name" value="P-loop containing nucleoside triphosphate hydrolases"/>
    <property type="match status" value="1"/>
</dbReference>
<evidence type="ECO:0000256" key="1">
    <source>
        <dbReference type="ARBA" id="ARBA00022741"/>
    </source>
</evidence>
<evidence type="ECO:0000256" key="4">
    <source>
        <dbReference type="SAM" id="MobiDB-lite"/>
    </source>
</evidence>
<keyword evidence="6" id="KW-0132">Cell division</keyword>
<dbReference type="PANTHER" id="PTHR22683">
    <property type="entry name" value="SPORULATION PROTEIN RELATED"/>
    <property type="match status" value="1"/>
</dbReference>
<dbReference type="GO" id="GO:0051301">
    <property type="term" value="P:cell division"/>
    <property type="evidence" value="ECO:0007669"/>
    <property type="project" value="UniProtKB-KW"/>
</dbReference>
<dbReference type="AlphaFoldDB" id="A0A3R9QME6"/>
<evidence type="ECO:0000259" key="5">
    <source>
        <dbReference type="PROSITE" id="PS50901"/>
    </source>
</evidence>
<reference evidence="6 7" key="1">
    <citation type="submission" date="2018-10" db="EMBL/GenBank/DDBJ databases">
        <title>Draft genome sequence of Bacillus salarius IM0101, isolated from a hypersaline soil in Inner Mongolia, China.</title>
        <authorList>
            <person name="Yamprayoonswat W."/>
            <person name="Boonvisut S."/>
            <person name="Jumpathong W."/>
            <person name="Sittihan S."/>
            <person name="Ruangsuj P."/>
            <person name="Wanthongcharoen S."/>
            <person name="Thongpramul N."/>
            <person name="Pimmason S."/>
            <person name="Yu B."/>
            <person name="Yasawong M."/>
        </authorList>
    </citation>
    <scope>NUCLEOTIDE SEQUENCE [LARGE SCALE GENOMIC DNA]</scope>
    <source>
        <strain evidence="6 7">IM0101</strain>
    </source>
</reference>
<dbReference type="RefSeq" id="WP_125563248.1">
    <property type="nucleotide sequence ID" value="NZ_RBVX01000100.1"/>
</dbReference>
<dbReference type="PROSITE" id="PS50901">
    <property type="entry name" value="FTSK"/>
    <property type="match status" value="1"/>
</dbReference>
<gene>
    <name evidence="6" type="ORF">D7Z54_33290</name>
</gene>
<feature type="compositionally biased region" description="Polar residues" evidence="4">
    <location>
        <begin position="428"/>
        <end position="446"/>
    </location>
</feature>